<dbReference type="SUPFAM" id="SSF55811">
    <property type="entry name" value="Nudix"/>
    <property type="match status" value="1"/>
</dbReference>
<name>A0A3A1QU42_9BACI</name>
<protein>
    <submittedName>
        <fullName evidence="3">NUDIX hydrolase</fullName>
    </submittedName>
</protein>
<proteinExistence type="inferred from homology"/>
<comment type="caution">
    <text evidence="3">The sequence shown here is derived from an EMBL/GenBank/DDBJ whole genome shotgun (WGS) entry which is preliminary data.</text>
</comment>
<dbReference type="InterPro" id="IPR015797">
    <property type="entry name" value="NUDIX_hydrolase-like_dom_sf"/>
</dbReference>
<dbReference type="PANTHER" id="PTHR43736">
    <property type="entry name" value="ADP-RIBOSE PYROPHOSPHATASE"/>
    <property type="match status" value="1"/>
</dbReference>
<dbReference type="AlphaFoldDB" id="A0A3A1QU42"/>
<dbReference type="RefSeq" id="WP_119548479.1">
    <property type="nucleotide sequence ID" value="NZ_QXIR01000026.1"/>
</dbReference>
<dbReference type="Gene3D" id="3.90.79.10">
    <property type="entry name" value="Nucleoside Triphosphate Pyrophosphohydrolase"/>
    <property type="match status" value="1"/>
</dbReference>
<accession>A0A3A1QU42</accession>
<dbReference type="EMBL" id="QXIR01000026">
    <property type="protein sequence ID" value="RIW30395.1"/>
    <property type="molecule type" value="Genomic_DNA"/>
</dbReference>
<dbReference type="CDD" id="cd18873">
    <property type="entry name" value="NUDIX_NadM_like"/>
    <property type="match status" value="1"/>
</dbReference>
<evidence type="ECO:0000313" key="4">
    <source>
        <dbReference type="Proteomes" id="UP000265801"/>
    </source>
</evidence>
<dbReference type="Gene3D" id="1.10.10.10">
    <property type="entry name" value="Winged helix-like DNA-binding domain superfamily/Winged helix DNA-binding domain"/>
    <property type="match status" value="1"/>
</dbReference>
<dbReference type="GO" id="GO:0016787">
    <property type="term" value="F:hydrolase activity"/>
    <property type="evidence" value="ECO:0007669"/>
    <property type="project" value="UniProtKB-KW"/>
</dbReference>
<evidence type="ECO:0000313" key="3">
    <source>
        <dbReference type="EMBL" id="RIW30395.1"/>
    </source>
</evidence>
<dbReference type="SUPFAM" id="SSF46785">
    <property type="entry name" value="Winged helix' DNA-binding domain"/>
    <property type="match status" value="1"/>
</dbReference>
<keyword evidence="3" id="KW-0378">Hydrolase</keyword>
<dbReference type="InterPro" id="IPR000086">
    <property type="entry name" value="NUDIX_hydrolase_dom"/>
</dbReference>
<sequence>MKYQNEEEMLQHYDSKEYVTPDGYTADIAVFTIELAYKEEYKPPKAELKLLLIQRAKSDKDGEPHIQGGKWALPGGFVKPDETASKAAVRELSEEASVNNIKLKHFGVYDTPGRDKRGWIISNAFYAIVTNDYLYKRKAADDAENVGLFTLKEIDQLELAFDHKIIIHDAFQMIRKDLLQTTVAKEFLPKEFTLSELRSVLLLVSDDPGIVNNSAFVRDAPKYPFLEEARNQKGEIKKTNRTAKQMTRMFRFKDFQPMPSIY</sequence>
<reference evidence="3 4" key="1">
    <citation type="submission" date="2018-09" db="EMBL/GenBank/DDBJ databases">
        <title>Bacillus saliacetes sp. nov., isolated from Thai shrimp paste (Ka-pi).</title>
        <authorList>
            <person name="Daroonpunt R."/>
            <person name="Tanasupawat S."/>
            <person name="Yiamsombut S."/>
        </authorList>
    </citation>
    <scope>NUCLEOTIDE SEQUENCE [LARGE SCALE GENOMIC DNA]</scope>
    <source>
        <strain evidence="3 4">SKP7-4</strain>
    </source>
</reference>
<dbReference type="Pfam" id="PF00293">
    <property type="entry name" value="NUDIX"/>
    <property type="match status" value="1"/>
</dbReference>
<dbReference type="OrthoDB" id="9786141at2"/>
<evidence type="ECO:0000256" key="1">
    <source>
        <dbReference type="ARBA" id="ARBA00005582"/>
    </source>
</evidence>
<keyword evidence="4" id="KW-1185">Reference proteome</keyword>
<dbReference type="InterPro" id="IPR036388">
    <property type="entry name" value="WH-like_DNA-bd_sf"/>
</dbReference>
<evidence type="ECO:0000259" key="2">
    <source>
        <dbReference type="PROSITE" id="PS51462"/>
    </source>
</evidence>
<gene>
    <name evidence="3" type="ORF">D3H55_16800</name>
</gene>
<comment type="similarity">
    <text evidence="1">Belongs to the Nudix hydrolase family.</text>
</comment>
<dbReference type="Proteomes" id="UP000265801">
    <property type="component" value="Unassembled WGS sequence"/>
</dbReference>
<feature type="domain" description="Nudix hydrolase" evidence="2">
    <location>
        <begin position="23"/>
        <end position="175"/>
    </location>
</feature>
<dbReference type="InterPro" id="IPR036390">
    <property type="entry name" value="WH_DNA-bd_sf"/>
</dbReference>
<dbReference type="PANTHER" id="PTHR43736:SF1">
    <property type="entry name" value="DIHYDRONEOPTERIN TRIPHOSPHATE DIPHOSPHATASE"/>
    <property type="match status" value="1"/>
</dbReference>
<organism evidence="3 4">
    <name type="scientific">Bacillus salacetis</name>
    <dbReference type="NCBI Taxonomy" id="2315464"/>
    <lineage>
        <taxon>Bacteria</taxon>
        <taxon>Bacillati</taxon>
        <taxon>Bacillota</taxon>
        <taxon>Bacilli</taxon>
        <taxon>Bacillales</taxon>
        <taxon>Bacillaceae</taxon>
        <taxon>Bacillus</taxon>
    </lineage>
</organism>
<dbReference type="PROSITE" id="PS51462">
    <property type="entry name" value="NUDIX"/>
    <property type="match status" value="1"/>
</dbReference>